<evidence type="ECO:0000256" key="5">
    <source>
        <dbReference type="SAM" id="Phobius"/>
    </source>
</evidence>
<evidence type="ECO:0000256" key="3">
    <source>
        <dbReference type="ARBA" id="ARBA00022833"/>
    </source>
</evidence>
<dbReference type="EMBL" id="MK072257">
    <property type="protein sequence ID" value="AYV81063.1"/>
    <property type="molecule type" value="Genomic_DNA"/>
</dbReference>
<dbReference type="GO" id="GO:0000209">
    <property type="term" value="P:protein polyubiquitination"/>
    <property type="evidence" value="ECO:0007669"/>
    <property type="project" value="TreeGrafter"/>
</dbReference>
<evidence type="ECO:0000313" key="7">
    <source>
        <dbReference type="EMBL" id="AYV81063.1"/>
    </source>
</evidence>
<keyword evidence="7" id="KW-0675">Receptor</keyword>
<evidence type="ECO:0000256" key="4">
    <source>
        <dbReference type="PROSITE-ProRule" id="PRU00175"/>
    </source>
</evidence>
<keyword evidence="5" id="KW-0812">Transmembrane</keyword>
<dbReference type="PANTHER" id="PTHR46016:SF1">
    <property type="entry name" value="RING-TYPE DOMAIN-CONTAINING PROTEIN"/>
    <property type="match status" value="1"/>
</dbReference>
<name>A0A3G5A5G5_9VIRU</name>
<gene>
    <name evidence="7" type="ORF">Harvfovirus15_7</name>
</gene>
<dbReference type="SMART" id="SM00184">
    <property type="entry name" value="RING"/>
    <property type="match status" value="1"/>
</dbReference>
<dbReference type="PANTHER" id="PTHR46016">
    <property type="entry name" value="ZINC FINGER, RING/FYVE/PHD-TYPE"/>
    <property type="match status" value="1"/>
</dbReference>
<dbReference type="GO" id="GO:0006511">
    <property type="term" value="P:ubiquitin-dependent protein catabolic process"/>
    <property type="evidence" value="ECO:0007669"/>
    <property type="project" value="TreeGrafter"/>
</dbReference>
<accession>A0A3G5A5G5</accession>
<dbReference type="InterPro" id="IPR017907">
    <property type="entry name" value="Znf_RING_CS"/>
</dbReference>
<evidence type="ECO:0000256" key="2">
    <source>
        <dbReference type="ARBA" id="ARBA00022771"/>
    </source>
</evidence>
<dbReference type="SUPFAM" id="SSF57850">
    <property type="entry name" value="RING/U-box"/>
    <property type="match status" value="1"/>
</dbReference>
<dbReference type="GO" id="GO:0008270">
    <property type="term" value="F:zinc ion binding"/>
    <property type="evidence" value="ECO:0007669"/>
    <property type="project" value="UniProtKB-KW"/>
</dbReference>
<dbReference type="Gene3D" id="3.30.40.10">
    <property type="entry name" value="Zinc/RING finger domain, C3HC4 (zinc finger)"/>
    <property type="match status" value="1"/>
</dbReference>
<keyword evidence="5" id="KW-0472">Membrane</keyword>
<dbReference type="PROSITE" id="PS50089">
    <property type="entry name" value="ZF_RING_2"/>
    <property type="match status" value="1"/>
</dbReference>
<dbReference type="InterPro" id="IPR001841">
    <property type="entry name" value="Znf_RING"/>
</dbReference>
<keyword evidence="2 4" id="KW-0863">Zinc-finger</keyword>
<dbReference type="InterPro" id="IPR013083">
    <property type="entry name" value="Znf_RING/FYVE/PHD"/>
</dbReference>
<evidence type="ECO:0000256" key="1">
    <source>
        <dbReference type="ARBA" id="ARBA00022723"/>
    </source>
</evidence>
<keyword evidence="1" id="KW-0479">Metal-binding</keyword>
<dbReference type="GO" id="GO:0061630">
    <property type="term" value="F:ubiquitin protein ligase activity"/>
    <property type="evidence" value="ECO:0007669"/>
    <property type="project" value="TreeGrafter"/>
</dbReference>
<sequence length="144" mass="16409">MAGGFEFDSTRDDLKEFICGICHLLSRGPSITNCMHLFCASCINQNQRITKTNTCPNCRGQITYLVENNQIKNFIERQITKCQFVNCEWKGTVEAFLKHELLHPPEPLEEIIADIIPNDDNDFDAIYFSFAIMVCTLIIGCLPK</sequence>
<proteinExistence type="predicted"/>
<keyword evidence="3" id="KW-0862">Zinc</keyword>
<reference evidence="7" key="1">
    <citation type="submission" date="2018-10" db="EMBL/GenBank/DDBJ databases">
        <title>Hidden diversity of soil giant viruses.</title>
        <authorList>
            <person name="Schulz F."/>
            <person name="Alteio L."/>
            <person name="Goudeau D."/>
            <person name="Ryan E.M."/>
            <person name="Malmstrom R.R."/>
            <person name="Blanchard J."/>
            <person name="Woyke T."/>
        </authorList>
    </citation>
    <scope>NUCLEOTIDE SEQUENCE</scope>
    <source>
        <strain evidence="7">HAV1</strain>
    </source>
</reference>
<feature type="transmembrane region" description="Helical" evidence="5">
    <location>
        <begin position="125"/>
        <end position="142"/>
    </location>
</feature>
<dbReference type="PROSITE" id="PS00518">
    <property type="entry name" value="ZF_RING_1"/>
    <property type="match status" value="1"/>
</dbReference>
<organism evidence="7">
    <name type="scientific">Harvfovirus sp</name>
    <dbReference type="NCBI Taxonomy" id="2487768"/>
    <lineage>
        <taxon>Viruses</taxon>
        <taxon>Varidnaviria</taxon>
        <taxon>Bamfordvirae</taxon>
        <taxon>Nucleocytoviricota</taxon>
        <taxon>Megaviricetes</taxon>
        <taxon>Imitervirales</taxon>
        <taxon>Mimiviridae</taxon>
        <taxon>Klosneuvirinae</taxon>
    </lineage>
</organism>
<dbReference type="Pfam" id="PF13920">
    <property type="entry name" value="zf-C3HC4_3"/>
    <property type="match status" value="1"/>
</dbReference>
<protein>
    <submittedName>
        <fullName evidence="7">Putative TNF receptor-associated factor 4-like</fullName>
    </submittedName>
</protein>
<keyword evidence="5" id="KW-1133">Transmembrane helix</keyword>
<evidence type="ECO:0000259" key="6">
    <source>
        <dbReference type="PROSITE" id="PS50089"/>
    </source>
</evidence>
<dbReference type="InterPro" id="IPR051438">
    <property type="entry name" value="RNF_E3_ubiq-protein_ligase"/>
</dbReference>
<feature type="domain" description="RING-type" evidence="6">
    <location>
        <begin position="19"/>
        <end position="59"/>
    </location>
</feature>